<gene>
    <name evidence="2" type="primary">PLESTB000212</name>
    <name evidence="2" type="ORF">PLESTB_000155900</name>
</gene>
<evidence type="ECO:0000313" key="3">
    <source>
        <dbReference type="Proteomes" id="UP001165080"/>
    </source>
</evidence>
<feature type="region of interest" description="Disordered" evidence="1">
    <location>
        <begin position="92"/>
        <end position="138"/>
    </location>
</feature>
<proteinExistence type="predicted"/>
<protein>
    <submittedName>
        <fullName evidence="2">Uncharacterized protein</fullName>
    </submittedName>
</protein>
<organism evidence="2 3">
    <name type="scientific">Pleodorina starrii</name>
    <dbReference type="NCBI Taxonomy" id="330485"/>
    <lineage>
        <taxon>Eukaryota</taxon>
        <taxon>Viridiplantae</taxon>
        <taxon>Chlorophyta</taxon>
        <taxon>core chlorophytes</taxon>
        <taxon>Chlorophyceae</taxon>
        <taxon>CS clade</taxon>
        <taxon>Chlamydomonadales</taxon>
        <taxon>Volvocaceae</taxon>
        <taxon>Pleodorina</taxon>
    </lineage>
</organism>
<keyword evidence="3" id="KW-1185">Reference proteome</keyword>
<dbReference type="Proteomes" id="UP001165080">
    <property type="component" value="Unassembled WGS sequence"/>
</dbReference>
<reference evidence="2 3" key="1">
    <citation type="journal article" date="2023" name="Commun. Biol.">
        <title>Reorganization of the ancestral sex-determining regions during the evolution of trioecy in Pleodorina starrii.</title>
        <authorList>
            <person name="Takahashi K."/>
            <person name="Suzuki S."/>
            <person name="Kawai-Toyooka H."/>
            <person name="Yamamoto K."/>
            <person name="Hamaji T."/>
            <person name="Ootsuki R."/>
            <person name="Yamaguchi H."/>
            <person name="Kawachi M."/>
            <person name="Higashiyama T."/>
            <person name="Nozaki H."/>
        </authorList>
    </citation>
    <scope>NUCLEOTIDE SEQUENCE [LARGE SCALE GENOMIC DNA]</scope>
    <source>
        <strain evidence="2 3">NIES-4479</strain>
    </source>
</reference>
<accession>A0A9W6EY97</accession>
<evidence type="ECO:0000313" key="2">
    <source>
        <dbReference type="EMBL" id="GLC48856.1"/>
    </source>
</evidence>
<sequence>MWGMEMAESMPRKLDRLQNTKRTQPIRGDMRYKIPYAAAESREVIRTDIRTDECDTAVLYNHTYFRTKSRKGGRAAQLRMVFTILSAATAATTTTTPPPPHHHHHTTTTLLPLPHHHHHQRPPQPNLLLRNPHPRRKV</sequence>
<comment type="caution">
    <text evidence="2">The sequence shown here is derived from an EMBL/GenBank/DDBJ whole genome shotgun (WGS) entry which is preliminary data.</text>
</comment>
<dbReference type="AlphaFoldDB" id="A0A9W6EY97"/>
<name>A0A9W6EY97_9CHLO</name>
<evidence type="ECO:0000256" key="1">
    <source>
        <dbReference type="SAM" id="MobiDB-lite"/>
    </source>
</evidence>
<dbReference type="EMBL" id="BRXU01000002">
    <property type="protein sequence ID" value="GLC48856.1"/>
    <property type="molecule type" value="Genomic_DNA"/>
</dbReference>